<dbReference type="Proteomes" id="UP000053263">
    <property type="component" value="Unassembled WGS sequence"/>
</dbReference>
<organism evidence="3 4">
    <name type="scientific">Plicaturopsis crispa FD-325 SS-3</name>
    <dbReference type="NCBI Taxonomy" id="944288"/>
    <lineage>
        <taxon>Eukaryota</taxon>
        <taxon>Fungi</taxon>
        <taxon>Dikarya</taxon>
        <taxon>Basidiomycota</taxon>
        <taxon>Agaricomycotina</taxon>
        <taxon>Agaricomycetes</taxon>
        <taxon>Agaricomycetidae</taxon>
        <taxon>Amylocorticiales</taxon>
        <taxon>Amylocorticiaceae</taxon>
        <taxon>Plicatura</taxon>
        <taxon>Plicaturopsis crispa</taxon>
    </lineage>
</organism>
<reference evidence="3 4" key="1">
    <citation type="submission" date="2014-06" db="EMBL/GenBank/DDBJ databases">
        <title>Evolutionary Origins and Diversification of the Mycorrhizal Mutualists.</title>
        <authorList>
            <consortium name="DOE Joint Genome Institute"/>
            <consortium name="Mycorrhizal Genomics Consortium"/>
            <person name="Kohler A."/>
            <person name="Kuo A."/>
            <person name="Nagy L.G."/>
            <person name="Floudas D."/>
            <person name="Copeland A."/>
            <person name="Barry K.W."/>
            <person name="Cichocki N."/>
            <person name="Veneault-Fourrey C."/>
            <person name="LaButti K."/>
            <person name="Lindquist E.A."/>
            <person name="Lipzen A."/>
            <person name="Lundell T."/>
            <person name="Morin E."/>
            <person name="Murat C."/>
            <person name="Riley R."/>
            <person name="Ohm R."/>
            <person name="Sun H."/>
            <person name="Tunlid A."/>
            <person name="Henrissat B."/>
            <person name="Grigoriev I.V."/>
            <person name="Hibbett D.S."/>
            <person name="Martin F."/>
        </authorList>
    </citation>
    <scope>NUCLEOTIDE SEQUENCE [LARGE SCALE GENOMIC DNA]</scope>
    <source>
        <strain evidence="3 4">FD-325 SS-3</strain>
    </source>
</reference>
<evidence type="ECO:0000256" key="1">
    <source>
        <dbReference type="SAM" id="MobiDB-lite"/>
    </source>
</evidence>
<protein>
    <submittedName>
        <fullName evidence="3">Uncharacterized protein</fullName>
    </submittedName>
</protein>
<keyword evidence="2" id="KW-1133">Transmembrane helix</keyword>
<proteinExistence type="predicted"/>
<accession>A0A0C9SR63</accession>
<feature type="region of interest" description="Disordered" evidence="1">
    <location>
        <begin position="193"/>
        <end position="262"/>
    </location>
</feature>
<dbReference type="HOGENOM" id="CLU_007969_0_0_1"/>
<feature type="transmembrane region" description="Helical" evidence="2">
    <location>
        <begin position="148"/>
        <end position="171"/>
    </location>
</feature>
<feature type="compositionally biased region" description="Basic and acidic residues" evidence="1">
    <location>
        <begin position="198"/>
        <end position="210"/>
    </location>
</feature>
<feature type="compositionally biased region" description="Low complexity" evidence="1">
    <location>
        <begin position="300"/>
        <end position="313"/>
    </location>
</feature>
<keyword evidence="2" id="KW-0812">Transmembrane</keyword>
<keyword evidence="2" id="KW-0472">Membrane</keyword>
<feature type="compositionally biased region" description="Low complexity" evidence="1">
    <location>
        <begin position="640"/>
        <end position="672"/>
    </location>
</feature>
<feature type="region of interest" description="Disordered" evidence="1">
    <location>
        <begin position="298"/>
        <end position="342"/>
    </location>
</feature>
<feature type="compositionally biased region" description="Low complexity" evidence="1">
    <location>
        <begin position="395"/>
        <end position="416"/>
    </location>
</feature>
<gene>
    <name evidence="3" type="ORF">PLICRDRAFT_46314</name>
</gene>
<dbReference type="EMBL" id="KN832571">
    <property type="protein sequence ID" value="KII84407.1"/>
    <property type="molecule type" value="Genomic_DNA"/>
</dbReference>
<keyword evidence="4" id="KW-1185">Reference proteome</keyword>
<dbReference type="AlphaFoldDB" id="A0A0C9SR63"/>
<dbReference type="OrthoDB" id="2563978at2759"/>
<name>A0A0C9SR63_PLICR</name>
<feature type="region of interest" description="Disordered" evidence="1">
    <location>
        <begin position="447"/>
        <end position="683"/>
    </location>
</feature>
<evidence type="ECO:0000313" key="3">
    <source>
        <dbReference type="EMBL" id="KII84407.1"/>
    </source>
</evidence>
<feature type="region of interest" description="Disordered" evidence="1">
    <location>
        <begin position="354"/>
        <end position="378"/>
    </location>
</feature>
<feature type="compositionally biased region" description="Low complexity" evidence="1">
    <location>
        <begin position="559"/>
        <end position="571"/>
    </location>
</feature>
<feature type="region of interest" description="Disordered" evidence="1">
    <location>
        <begin position="392"/>
        <end position="419"/>
    </location>
</feature>
<sequence length="794" mass="82699">MAAPTQQLPPWLSLSATVVTGANGALSTSETLLNLPLTYYGPSIPLGTDGSWTYGGLTSPASTSVTAGTTTSTPPSSSATPSITSAPSSTSATPTSSLSSSPSSSAIPSSPTTASLPSSTSASFSFTAPSSSPTSQQSSGASTHRRSVLIGAILGSVLGSLFLLLLLLLCLRWNSRRKMRTPLWTGWEIVAPDENDEREPGEGSPRHSGEEADPFLRQSSGASAQPAGENTMREIEPTARLVSGPASSGAMPSIPSIHSNSTVSSYGAVIPRTEAHSDANPRAGHIIPPAELLRMEEELTTPSSASTSHLSALLPPPPLDPDRPSRRSLAPSAFSLPTSDVEADENATFMTARRVRVQDLPSPETVPPPLPSHDGAESSWFGARLNQLNWFKNISGSRPGSRTGSRSRPSSWTGRGLTDQDLEVGYARLGQQNSSSKRRSRLGAELGLNADGERPNSSVSAKSAVSSGNTVYHDARSTPGTPSLAPLPPAHTPQSTLQSRTDRSADVPSEPHSGDVDLLDIPAPSPVEPFASASSASTRERMPFPPGLISIAKPRKWDGSLSSGSRSGSSGNDMLEDEPPRAGDGWRTLAATAAHGGGDRRTTFGTPQFVHPRSPTQSEMGSLHSHLSPTSGTASRRDLSGSLGSDSSRPSGHSQARTGSSSIAHSGSVSSDGRLRGSPNPNVGRASVSAMGYPTLATYMTSPLSGVVTSSGAAGSTIRSTSSDTHSDTNTNTTRTETTLVDPATGAIMHFPSVPWLSGRVADWPEDAWTEMPGEGRWWGPPPHMRLMSDHDMV</sequence>
<evidence type="ECO:0000313" key="4">
    <source>
        <dbReference type="Proteomes" id="UP000053263"/>
    </source>
</evidence>
<feature type="region of interest" description="Disordered" evidence="1">
    <location>
        <begin position="711"/>
        <end position="736"/>
    </location>
</feature>
<feature type="compositionally biased region" description="Polar residues" evidence="1">
    <location>
        <begin position="614"/>
        <end position="634"/>
    </location>
</feature>
<feature type="region of interest" description="Disordered" evidence="1">
    <location>
        <begin position="62"/>
        <end position="141"/>
    </location>
</feature>
<feature type="compositionally biased region" description="Low complexity" evidence="1">
    <location>
        <begin position="457"/>
        <end position="467"/>
    </location>
</feature>
<evidence type="ECO:0000256" key="2">
    <source>
        <dbReference type="SAM" id="Phobius"/>
    </source>
</evidence>